<comment type="caution">
    <text evidence="4">The sequence shown here is derived from an EMBL/GenBank/DDBJ whole genome shotgun (WGS) entry which is preliminary data.</text>
</comment>
<protein>
    <recommendedName>
        <fullName evidence="1">RNA 3'-terminal phosphate cyclase</fullName>
    </recommendedName>
</protein>
<gene>
    <name evidence="4" type="ORF">SMN809_LOCUS71356</name>
</gene>
<dbReference type="SUPFAM" id="SSF52913">
    <property type="entry name" value="RNA 3'-terminal phosphate cyclase, RPTC, insert domain"/>
    <property type="match status" value="1"/>
</dbReference>
<sequence>IFQPIAKKFNFNFDMNIIRRGYYPRGGGEVRITVNPIDQLTAVDLTEFGRIKKFFGRAFVAGTLSKRIAHEMTDAAEKLIHKKYSKDIPVEILVLKEPDNIAMGTATGIIVGAETTTGCLLAASALGKRGVPAYDVGTQAAQDLLDDLSYQACVDRHLQDQLIILMALAKGHSKVRCGPLSDHTKTAIYIAELLTKVKFQITEVSSLKLENDQSNSNASEATTT</sequence>
<dbReference type="Gene3D" id="3.65.10.20">
    <property type="entry name" value="RNA 3'-terminal phosphate cyclase domain"/>
    <property type="match status" value="1"/>
</dbReference>
<evidence type="ECO:0000259" key="2">
    <source>
        <dbReference type="Pfam" id="PF01137"/>
    </source>
</evidence>
<feature type="non-terminal residue" evidence="4">
    <location>
        <position position="224"/>
    </location>
</feature>
<reference evidence="4" key="1">
    <citation type="submission" date="2021-02" db="EMBL/GenBank/DDBJ databases">
        <authorList>
            <person name="Nowell W R."/>
        </authorList>
    </citation>
    <scope>NUCLEOTIDE SEQUENCE</scope>
</reference>
<name>A0A8S3HWC7_9BILA</name>
<dbReference type="Pfam" id="PF05189">
    <property type="entry name" value="RTC_insert"/>
    <property type="match status" value="1"/>
</dbReference>
<evidence type="ECO:0000259" key="3">
    <source>
        <dbReference type="Pfam" id="PF05189"/>
    </source>
</evidence>
<dbReference type="EMBL" id="CAJOBI010323486">
    <property type="protein sequence ID" value="CAF5188472.1"/>
    <property type="molecule type" value="Genomic_DNA"/>
</dbReference>
<evidence type="ECO:0000313" key="4">
    <source>
        <dbReference type="EMBL" id="CAF5188472.1"/>
    </source>
</evidence>
<dbReference type="PROSITE" id="PS01287">
    <property type="entry name" value="RTC"/>
    <property type="match status" value="1"/>
</dbReference>
<dbReference type="Proteomes" id="UP000676336">
    <property type="component" value="Unassembled WGS sequence"/>
</dbReference>
<dbReference type="GO" id="GO:0006396">
    <property type="term" value="P:RNA processing"/>
    <property type="evidence" value="ECO:0007669"/>
    <property type="project" value="InterPro"/>
</dbReference>
<dbReference type="SUPFAM" id="SSF55205">
    <property type="entry name" value="EPT/RTPC-like"/>
    <property type="match status" value="2"/>
</dbReference>
<dbReference type="PANTHER" id="PTHR11096:SF0">
    <property type="entry name" value="RNA 3'-TERMINAL PHOSPHATE CYCLASE"/>
    <property type="match status" value="1"/>
</dbReference>
<dbReference type="InterPro" id="IPR013792">
    <property type="entry name" value="RNA3'P_cycl/enolpyr_Trfase_a/b"/>
</dbReference>
<dbReference type="InterPro" id="IPR036553">
    <property type="entry name" value="RPTC_insert"/>
</dbReference>
<dbReference type="InterPro" id="IPR023797">
    <property type="entry name" value="RNA3'_phos_cyclase_dom"/>
</dbReference>
<feature type="domain" description="RNA 3'-terminal phosphate cyclase insert" evidence="3">
    <location>
        <begin position="46"/>
        <end position="148"/>
    </location>
</feature>
<evidence type="ECO:0000256" key="1">
    <source>
        <dbReference type="ARBA" id="ARBA00021428"/>
    </source>
</evidence>
<dbReference type="InterPro" id="IPR013791">
    <property type="entry name" value="RNA3'-term_phos_cycl_insert"/>
</dbReference>
<dbReference type="GO" id="GO:0003963">
    <property type="term" value="F:RNA-3'-phosphate cyclase activity"/>
    <property type="evidence" value="ECO:0007669"/>
    <property type="project" value="TreeGrafter"/>
</dbReference>
<evidence type="ECO:0000313" key="5">
    <source>
        <dbReference type="Proteomes" id="UP000676336"/>
    </source>
</evidence>
<dbReference type="Pfam" id="PF01137">
    <property type="entry name" value="RTC"/>
    <property type="match status" value="1"/>
</dbReference>
<proteinExistence type="predicted"/>
<dbReference type="Gene3D" id="3.30.360.20">
    <property type="entry name" value="RNA 3'-terminal phosphate cyclase, insert domain"/>
    <property type="match status" value="1"/>
</dbReference>
<dbReference type="InterPro" id="IPR037136">
    <property type="entry name" value="RNA3'_phos_cyclase_dom_sf"/>
</dbReference>
<dbReference type="PANTHER" id="PTHR11096">
    <property type="entry name" value="RNA 3' TERMINAL PHOSPHATE CYCLASE"/>
    <property type="match status" value="1"/>
</dbReference>
<organism evidence="4 5">
    <name type="scientific">Rotaria magnacalcarata</name>
    <dbReference type="NCBI Taxonomy" id="392030"/>
    <lineage>
        <taxon>Eukaryota</taxon>
        <taxon>Metazoa</taxon>
        <taxon>Spiralia</taxon>
        <taxon>Gnathifera</taxon>
        <taxon>Rotifera</taxon>
        <taxon>Eurotatoria</taxon>
        <taxon>Bdelloidea</taxon>
        <taxon>Philodinida</taxon>
        <taxon>Philodinidae</taxon>
        <taxon>Rotaria</taxon>
    </lineage>
</organism>
<dbReference type="InterPro" id="IPR020719">
    <property type="entry name" value="RNA3'_term_phos_cycl-like_CS"/>
</dbReference>
<accession>A0A8S3HWC7</accession>
<dbReference type="AlphaFoldDB" id="A0A8S3HWC7"/>
<feature type="domain" description="RNA 3'-terminal phosphate cyclase" evidence="2">
    <location>
        <begin position="2"/>
        <end position="201"/>
    </location>
</feature>
<feature type="non-terminal residue" evidence="4">
    <location>
        <position position="1"/>
    </location>
</feature>
<dbReference type="InterPro" id="IPR000228">
    <property type="entry name" value="RNA3'_term_phos_cyc"/>
</dbReference>
<dbReference type="GO" id="GO:0005634">
    <property type="term" value="C:nucleus"/>
    <property type="evidence" value="ECO:0007669"/>
    <property type="project" value="TreeGrafter"/>
</dbReference>